<evidence type="ECO:0000313" key="1">
    <source>
        <dbReference type="EMBL" id="SVA09830.1"/>
    </source>
</evidence>
<reference evidence="1" key="1">
    <citation type="submission" date="2018-05" db="EMBL/GenBank/DDBJ databases">
        <authorList>
            <person name="Lanie J.A."/>
            <person name="Ng W.-L."/>
            <person name="Kazmierczak K.M."/>
            <person name="Andrzejewski T.M."/>
            <person name="Davidsen T.M."/>
            <person name="Wayne K.J."/>
            <person name="Tettelin H."/>
            <person name="Glass J.I."/>
            <person name="Rusch D."/>
            <person name="Podicherti R."/>
            <person name="Tsui H.-C.T."/>
            <person name="Winkler M.E."/>
        </authorList>
    </citation>
    <scope>NUCLEOTIDE SEQUENCE</scope>
</reference>
<dbReference type="EMBL" id="UINC01003857">
    <property type="protein sequence ID" value="SVA09830.1"/>
    <property type="molecule type" value="Genomic_DNA"/>
</dbReference>
<dbReference type="PROSITE" id="PS51257">
    <property type="entry name" value="PROKAR_LIPOPROTEIN"/>
    <property type="match status" value="1"/>
</dbReference>
<organism evidence="1">
    <name type="scientific">marine metagenome</name>
    <dbReference type="NCBI Taxonomy" id="408172"/>
    <lineage>
        <taxon>unclassified sequences</taxon>
        <taxon>metagenomes</taxon>
        <taxon>ecological metagenomes</taxon>
    </lineage>
</organism>
<accession>A0A381T0R3</accession>
<evidence type="ECO:0008006" key="2">
    <source>
        <dbReference type="Google" id="ProtNLM"/>
    </source>
</evidence>
<gene>
    <name evidence="1" type="ORF">METZ01_LOCUS62684</name>
</gene>
<dbReference type="InterPro" id="IPR023393">
    <property type="entry name" value="START-like_dom_sf"/>
</dbReference>
<dbReference type="SUPFAM" id="SSF55961">
    <property type="entry name" value="Bet v1-like"/>
    <property type="match status" value="1"/>
</dbReference>
<name>A0A381T0R3_9ZZZZ</name>
<dbReference type="AlphaFoldDB" id="A0A381T0R3"/>
<proteinExistence type="predicted"/>
<dbReference type="Gene3D" id="3.30.530.20">
    <property type="match status" value="1"/>
</dbReference>
<protein>
    <recommendedName>
        <fullName evidence="2">Polyketide cyclase/dehydrase</fullName>
    </recommendedName>
</protein>
<sequence>MKHRFTLIAASCAVALACATTTVAAQDPIVVESPTYTFIPMEIDVDRPAAEVWERVGGYCDIGEWFGMGCTMVSGVEGEFGSVRSVANEVLVGRTELSYTYTQTPREGRPYDLYHGTLEARPVTATTSKLVYTLIYDNSMLADDAAREADRARRLATFTRALGSMKILAEGGTLPTRSR</sequence>